<dbReference type="PIRSF" id="PIRSF004729">
    <property type="entry name" value="MutL"/>
    <property type="match status" value="1"/>
</dbReference>
<sequence length="461" mass="50963">MNNCLLIDFGSTYTKLTAVDLEQEEILGTAKAKTTIDTSIMEGFELAKKNLIQDYNLENTIFHHHYACSSARGGFRMVAIGLSPTLTTEAAKRAALGAGTRILKVFSYGLKEKDVREIEDLSPDIILVCGGTNGGNQVGIVNDIKQLSTLKKTFPIVVAGNEETYSTIEDILKKTSHPYYLTENVMPQVNILNAQPTREILRTIFMEKIVEAKGMGTAEKEIGQILMPTPTAVLRAAELLAKGTNKEPGLDDVLIIDIGGATTDLHSVGDGKPRNPEIRVEGLQEPFVKRTVEGDLGMRYSALSLLEAVTPKAFTNYLPIEEEDIIESCTYRSTHPNFVSTNKKDISFDETMGKIAIETAFNRHAGSYRREPTPSRIVYYQSGKDLGYFKTVIGTGGILVHSQQAKEMMSACLKKENDLFLKPVNPDFYLDATYILSAMGLLAEEFPEIALRIMKKFLVQL</sequence>
<dbReference type="EMBL" id="NGKB01000003">
    <property type="protein sequence ID" value="RSU16223.1"/>
    <property type="molecule type" value="Genomic_DNA"/>
</dbReference>
<comment type="caution">
    <text evidence="1">The sequence shown here is derived from an EMBL/GenBank/DDBJ whole genome shotgun (WGS) entry which is preliminary data.</text>
</comment>
<dbReference type="NCBIfam" id="NF040745">
    <property type="entry name" value="accessory_GlmL"/>
    <property type="match status" value="1"/>
</dbReference>
<reference evidence="1 2" key="1">
    <citation type="submission" date="2017-05" db="EMBL/GenBank/DDBJ databases">
        <title>Vagococcus spp. assemblies.</title>
        <authorList>
            <person name="Gulvik C.A."/>
        </authorList>
    </citation>
    <scope>NUCLEOTIDE SEQUENCE [LARGE SCALE GENOMIC DNA]</scope>
    <source>
        <strain evidence="1 2">SS1714</strain>
    </source>
</reference>
<name>A0A430B7G4_9ENTE</name>
<dbReference type="AlphaFoldDB" id="A0A430B7G4"/>
<proteinExistence type="predicted"/>
<keyword evidence="2" id="KW-1185">Reference proteome</keyword>
<dbReference type="Pfam" id="PF13941">
    <property type="entry name" value="MutL"/>
    <property type="match status" value="1"/>
</dbReference>
<dbReference type="Proteomes" id="UP000288028">
    <property type="component" value="Unassembled WGS sequence"/>
</dbReference>
<dbReference type="OrthoDB" id="9769453at2"/>
<dbReference type="RefSeq" id="WP_126792412.1">
    <property type="nucleotide sequence ID" value="NZ_CP060720.1"/>
</dbReference>
<protein>
    <submittedName>
        <fullName evidence="1">MutL protein</fullName>
    </submittedName>
</protein>
<organism evidence="1 2">
    <name type="scientific">Vagococcus carniphilus</name>
    <dbReference type="NCBI Taxonomy" id="218144"/>
    <lineage>
        <taxon>Bacteria</taxon>
        <taxon>Bacillati</taxon>
        <taxon>Bacillota</taxon>
        <taxon>Bacilli</taxon>
        <taxon>Lactobacillales</taxon>
        <taxon>Enterococcaceae</taxon>
        <taxon>Vagococcus</taxon>
    </lineage>
</organism>
<evidence type="ECO:0000313" key="1">
    <source>
        <dbReference type="EMBL" id="RSU16223.1"/>
    </source>
</evidence>
<evidence type="ECO:0000313" key="2">
    <source>
        <dbReference type="Proteomes" id="UP000288028"/>
    </source>
</evidence>
<gene>
    <name evidence="1" type="ORF">CBF28_04610</name>
</gene>
<accession>A0A430B7G4</accession>
<dbReference type="NCBIfam" id="TIGR01319">
    <property type="entry name" value="glmL_fam"/>
    <property type="match status" value="1"/>
</dbReference>
<dbReference type="GeneID" id="95581277"/>
<dbReference type="InterPro" id="IPR006230">
    <property type="entry name" value="MutL"/>
</dbReference>